<organism evidence="1 2">
    <name type="scientific">Candidatus Gottesmanbacteria bacterium RBG_16_37_8</name>
    <dbReference type="NCBI Taxonomy" id="1798371"/>
    <lineage>
        <taxon>Bacteria</taxon>
        <taxon>Candidatus Gottesmaniibacteriota</taxon>
    </lineage>
</organism>
<dbReference type="Proteomes" id="UP000176665">
    <property type="component" value="Unassembled WGS sequence"/>
</dbReference>
<dbReference type="Gene3D" id="3.40.50.10320">
    <property type="entry name" value="LmbE-like"/>
    <property type="match status" value="1"/>
</dbReference>
<evidence type="ECO:0008006" key="3">
    <source>
        <dbReference type="Google" id="ProtNLM"/>
    </source>
</evidence>
<evidence type="ECO:0000313" key="2">
    <source>
        <dbReference type="Proteomes" id="UP000176665"/>
    </source>
</evidence>
<dbReference type="PANTHER" id="PTHR12993:SF11">
    <property type="entry name" value="N-ACETYLGLUCOSAMINYL-PHOSPHATIDYLINOSITOL DE-N-ACETYLASE"/>
    <property type="match status" value="1"/>
</dbReference>
<dbReference type="GO" id="GO:0016811">
    <property type="term" value="F:hydrolase activity, acting on carbon-nitrogen (but not peptide) bonds, in linear amides"/>
    <property type="evidence" value="ECO:0007669"/>
    <property type="project" value="TreeGrafter"/>
</dbReference>
<proteinExistence type="predicted"/>
<dbReference type="AlphaFoldDB" id="A0A1F5YUG3"/>
<protein>
    <recommendedName>
        <fullName evidence="3">GlcNAc-PI de-N-acetylase</fullName>
    </recommendedName>
</protein>
<dbReference type="EMBL" id="MFJA01000012">
    <property type="protein sequence ID" value="OGG03819.1"/>
    <property type="molecule type" value="Genomic_DNA"/>
</dbReference>
<accession>A0A1F5YUG3</accession>
<dbReference type="STRING" id="1798371.A2W14_04725"/>
<dbReference type="InterPro" id="IPR024078">
    <property type="entry name" value="LmbE-like_dom_sf"/>
</dbReference>
<reference evidence="1 2" key="1">
    <citation type="journal article" date="2016" name="Nat. Commun.">
        <title>Thousands of microbial genomes shed light on interconnected biogeochemical processes in an aquifer system.</title>
        <authorList>
            <person name="Anantharaman K."/>
            <person name="Brown C.T."/>
            <person name="Hug L.A."/>
            <person name="Sharon I."/>
            <person name="Castelle C.J."/>
            <person name="Probst A.J."/>
            <person name="Thomas B.C."/>
            <person name="Singh A."/>
            <person name="Wilkins M.J."/>
            <person name="Karaoz U."/>
            <person name="Brodie E.L."/>
            <person name="Williams K.H."/>
            <person name="Hubbard S.S."/>
            <person name="Banfield J.F."/>
        </authorList>
    </citation>
    <scope>NUCLEOTIDE SEQUENCE [LARGE SCALE GENOMIC DNA]</scope>
</reference>
<comment type="caution">
    <text evidence="1">The sequence shown here is derived from an EMBL/GenBank/DDBJ whole genome shotgun (WGS) entry which is preliminary data.</text>
</comment>
<dbReference type="SUPFAM" id="SSF102588">
    <property type="entry name" value="LmbE-like"/>
    <property type="match status" value="1"/>
</dbReference>
<dbReference type="Pfam" id="PF02585">
    <property type="entry name" value="PIG-L"/>
    <property type="match status" value="1"/>
</dbReference>
<evidence type="ECO:0000313" key="1">
    <source>
        <dbReference type="EMBL" id="OGG03819.1"/>
    </source>
</evidence>
<dbReference type="PANTHER" id="PTHR12993">
    <property type="entry name" value="N-ACETYLGLUCOSAMINYL-PHOSPHATIDYLINOSITOL DE-N-ACETYLASE-RELATED"/>
    <property type="match status" value="1"/>
</dbReference>
<sequence length="241" mass="27974">MKKILAVFAHPDDETFGPGGTLAKYAQEGVEIHLLCATRGEKGEWSASAKASAGKQEKIHHIREKELLRSAKILGIKKVEFLNFVDGYLCNSNYHDLAQKIITKIKSFKPQVILTLDRLGISGHLDHIAVSMVTTYSFLKTTDVLKLYYLCLPQKWYDRSLTEYFIYFPEGKKEEEITTRINYQKYWEVRKKSMMQHETQTKDVNSLLKRFNKWPKIDNYILAKHRLKKVILPETDLFSGI</sequence>
<gene>
    <name evidence="1" type="ORF">A2W14_04725</name>
</gene>
<name>A0A1F5YUG3_9BACT</name>
<dbReference type="InterPro" id="IPR003737">
    <property type="entry name" value="GlcNAc_PI_deacetylase-related"/>
</dbReference>